<evidence type="ECO:0000256" key="1">
    <source>
        <dbReference type="SAM" id="SignalP"/>
    </source>
</evidence>
<dbReference type="InterPro" id="IPR013424">
    <property type="entry name" value="Ice-binding_C"/>
</dbReference>
<proteinExistence type="predicted"/>
<evidence type="ECO:0000313" key="4">
    <source>
        <dbReference type="Proteomes" id="UP001464891"/>
    </source>
</evidence>
<keyword evidence="4" id="KW-1185">Reference proteome</keyword>
<protein>
    <submittedName>
        <fullName evidence="3">PEP-CTERM sorting domain-containing protein</fullName>
    </submittedName>
</protein>
<gene>
    <name evidence="3" type="ORF">NC998_26295</name>
</gene>
<reference evidence="3 4" key="1">
    <citation type="submission" date="2022-04" db="EMBL/GenBank/DDBJ databases">
        <title>Positive selection, recombination, and allopatry shape intraspecific diversity of widespread and dominant cyanobacteria.</title>
        <authorList>
            <person name="Wei J."/>
            <person name="Shu W."/>
            <person name="Hu C."/>
        </authorList>
    </citation>
    <scope>NUCLEOTIDE SEQUENCE [LARGE SCALE GENOMIC DNA]</scope>
    <source>
        <strain evidence="3 4">GB2-A4</strain>
    </source>
</reference>
<dbReference type="Proteomes" id="UP001464891">
    <property type="component" value="Unassembled WGS sequence"/>
</dbReference>
<feature type="signal peptide" evidence="1">
    <location>
        <begin position="1"/>
        <end position="30"/>
    </location>
</feature>
<comment type="caution">
    <text evidence="3">The sequence shown here is derived from an EMBL/GenBank/DDBJ whole genome shotgun (WGS) entry which is preliminary data.</text>
</comment>
<dbReference type="NCBIfam" id="TIGR02595">
    <property type="entry name" value="PEP_CTERM"/>
    <property type="match status" value="1"/>
</dbReference>
<organism evidence="3 4">
    <name type="scientific">Trichocoleus desertorum GB2-A4</name>
    <dbReference type="NCBI Taxonomy" id="2933944"/>
    <lineage>
        <taxon>Bacteria</taxon>
        <taxon>Bacillati</taxon>
        <taxon>Cyanobacteriota</taxon>
        <taxon>Cyanophyceae</taxon>
        <taxon>Leptolyngbyales</taxon>
        <taxon>Trichocoleusaceae</taxon>
        <taxon>Trichocoleus</taxon>
    </lineage>
</organism>
<feature type="domain" description="Ice-binding protein C-terminal" evidence="2">
    <location>
        <begin position="179"/>
        <end position="201"/>
    </location>
</feature>
<evidence type="ECO:0000259" key="2">
    <source>
        <dbReference type="Pfam" id="PF07589"/>
    </source>
</evidence>
<feature type="chain" id="PRO_5046788648" evidence="1">
    <location>
        <begin position="31"/>
        <end position="209"/>
    </location>
</feature>
<dbReference type="RefSeq" id="WP_190443596.1">
    <property type="nucleotide sequence ID" value="NZ_JAMPKM010000035.1"/>
</dbReference>
<accession>A0ABV0JFT4</accession>
<dbReference type="Pfam" id="PF07589">
    <property type="entry name" value="PEP-CTERM"/>
    <property type="match status" value="1"/>
</dbReference>
<sequence length="209" mass="22971">MMFPFIRSIATVVAGVTLGANLLQAGSAQAASFYDFNIQWDDNTATTGWLQVDDTPDYQYQYQYGNGYDYSYKGWSLNSLLDASFTHKGTAYGKSGINNMGLTHYDFPAGGYYQPYYGNAANFLNLGFSDQNQYSYFYAEDTTDGRTAIYGDYGYKYDNNYSSYAGARATSITERSAEAVPEPTTLAGLALAGAGIAATRRKQQRKIAA</sequence>
<dbReference type="EMBL" id="JAMPKM010000035">
    <property type="protein sequence ID" value="MEP0820605.1"/>
    <property type="molecule type" value="Genomic_DNA"/>
</dbReference>
<keyword evidence="1" id="KW-0732">Signal</keyword>
<evidence type="ECO:0000313" key="3">
    <source>
        <dbReference type="EMBL" id="MEP0820605.1"/>
    </source>
</evidence>
<name>A0ABV0JFT4_9CYAN</name>